<evidence type="ECO:0000256" key="1">
    <source>
        <dbReference type="ARBA" id="ARBA00004651"/>
    </source>
</evidence>
<proteinExistence type="predicted"/>
<feature type="transmembrane region" description="Helical" evidence="7">
    <location>
        <begin position="210"/>
        <end position="232"/>
    </location>
</feature>
<keyword evidence="5 7" id="KW-0472">Membrane</keyword>
<feature type="domain" description="G-protein coupled receptors family 1 profile" evidence="8">
    <location>
        <begin position="71"/>
        <end position="333"/>
    </location>
</feature>
<feature type="transmembrane region" description="Helical" evidence="7">
    <location>
        <begin position="57"/>
        <end position="80"/>
    </location>
</feature>
<name>A0A6P5AL46_BRABE</name>
<dbReference type="InterPro" id="IPR000276">
    <property type="entry name" value="GPCR_Rhodpsn"/>
</dbReference>
<dbReference type="InterPro" id="IPR017452">
    <property type="entry name" value="GPCR_Rhodpsn_7TM"/>
</dbReference>
<gene>
    <name evidence="10" type="primary">LOC109484896</name>
</gene>
<feature type="transmembrane region" description="Helical" evidence="7">
    <location>
        <begin position="92"/>
        <end position="116"/>
    </location>
</feature>
<dbReference type="SUPFAM" id="SSF81321">
    <property type="entry name" value="Family A G protein-coupled receptor-like"/>
    <property type="match status" value="1"/>
</dbReference>
<evidence type="ECO:0000313" key="9">
    <source>
        <dbReference type="Proteomes" id="UP000515135"/>
    </source>
</evidence>
<keyword evidence="9" id="KW-1185">Reference proteome</keyword>
<evidence type="ECO:0000259" key="8">
    <source>
        <dbReference type="PROSITE" id="PS50262"/>
    </source>
</evidence>
<protein>
    <submittedName>
        <fullName evidence="10">Cannabinoid receptor 2-like</fullName>
    </submittedName>
</protein>
<evidence type="ECO:0000256" key="6">
    <source>
        <dbReference type="SAM" id="MobiDB-lite"/>
    </source>
</evidence>
<dbReference type="RefSeq" id="XP_019643807.1">
    <property type="nucleotide sequence ID" value="XM_019788248.1"/>
</dbReference>
<sequence>MNGSTGNLTGGIRNYSTVYESFWPCFLWHTENNTEYDLAVAACSHLPNPFLGENKKVGIASAAVGTVALLTNLVVLSGVLKNYELSKPMYMFVANLAMADCLAGLFSFFFCASVQLELFSPWTMMGVYCTYFLVLVSSAVGVVLLSGDRYLAILHPIFYQTRMSGRHVAVSLGIAWPACVLVCLSPLMGWNCGSTDTESCLTFLPEGYPILINTILLTAVVIVVFVNIRIFIELKQRFSRLGPPENPRDDLPAARRREQRVAERQYEQLQMVWKMQVTVVIISAVFIIFWLPICIGSVRVLLCSASEDCEVEAKPFWGFLIALCNSAINPVIYALRIKKIREAVHRRARRLANAVREKLGRSSNQVVNIQIIGGAGTMNAVAGPSTYNRTDQPAKWAVSRRVDPGNDPSSSRVGDARAMDVVAGPSTDNWTDQPHKWAVSRRASNRAGVSGTMDAVAGPSTDNRTDQPHKWAVSRRVGPRKAPSPRHLNVLFSASPRSVKIPGLAVSSSEEDTD</sequence>
<dbReference type="GO" id="GO:0004930">
    <property type="term" value="F:G protein-coupled receptor activity"/>
    <property type="evidence" value="ECO:0007669"/>
    <property type="project" value="InterPro"/>
</dbReference>
<feature type="transmembrane region" description="Helical" evidence="7">
    <location>
        <begin position="122"/>
        <end position="147"/>
    </location>
</feature>
<keyword evidence="3 7" id="KW-0812">Transmembrane</keyword>
<dbReference type="GO" id="GO:0005886">
    <property type="term" value="C:plasma membrane"/>
    <property type="evidence" value="ECO:0007669"/>
    <property type="project" value="UniProtKB-SubCell"/>
</dbReference>
<reference evidence="10" key="1">
    <citation type="submission" date="2025-08" db="UniProtKB">
        <authorList>
            <consortium name="RefSeq"/>
        </authorList>
    </citation>
    <scope>IDENTIFICATION</scope>
    <source>
        <tissue evidence="10">Gonad</tissue>
    </source>
</reference>
<dbReference type="KEGG" id="bbel:109484896"/>
<feature type="transmembrane region" description="Helical" evidence="7">
    <location>
        <begin position="316"/>
        <end position="337"/>
    </location>
</feature>
<keyword evidence="4 7" id="KW-1133">Transmembrane helix</keyword>
<evidence type="ECO:0000256" key="3">
    <source>
        <dbReference type="ARBA" id="ARBA00022692"/>
    </source>
</evidence>
<dbReference type="PROSITE" id="PS50262">
    <property type="entry name" value="G_PROTEIN_RECEP_F1_2"/>
    <property type="match status" value="1"/>
</dbReference>
<dbReference type="Gene3D" id="1.20.1070.10">
    <property type="entry name" value="Rhodopsin 7-helix transmembrane proteins"/>
    <property type="match status" value="1"/>
</dbReference>
<dbReference type="GeneID" id="109484896"/>
<dbReference type="OrthoDB" id="10011551at2759"/>
<accession>A0A6P5AL46</accession>
<feature type="region of interest" description="Disordered" evidence="6">
    <location>
        <begin position="440"/>
        <end position="468"/>
    </location>
</feature>
<evidence type="ECO:0000256" key="4">
    <source>
        <dbReference type="ARBA" id="ARBA00022989"/>
    </source>
</evidence>
<feature type="transmembrane region" description="Helical" evidence="7">
    <location>
        <begin position="277"/>
        <end position="301"/>
    </location>
</feature>
<dbReference type="CDD" id="cd14972">
    <property type="entry name" value="7tmA_EDG-like"/>
    <property type="match status" value="1"/>
</dbReference>
<evidence type="ECO:0000256" key="7">
    <source>
        <dbReference type="SAM" id="Phobius"/>
    </source>
</evidence>
<comment type="subcellular location">
    <subcellularLocation>
        <location evidence="1">Cell membrane</location>
        <topology evidence="1">Multi-pass membrane protein</topology>
    </subcellularLocation>
</comment>
<organism evidence="9 10">
    <name type="scientific">Branchiostoma belcheri</name>
    <name type="common">Amphioxus</name>
    <dbReference type="NCBI Taxonomy" id="7741"/>
    <lineage>
        <taxon>Eukaryota</taxon>
        <taxon>Metazoa</taxon>
        <taxon>Chordata</taxon>
        <taxon>Cephalochordata</taxon>
        <taxon>Leptocardii</taxon>
        <taxon>Amphioxiformes</taxon>
        <taxon>Branchiostomatidae</taxon>
        <taxon>Branchiostoma</taxon>
    </lineage>
</organism>
<dbReference type="PRINTS" id="PR00237">
    <property type="entry name" value="GPCRRHODOPSN"/>
</dbReference>
<feature type="transmembrane region" description="Helical" evidence="7">
    <location>
        <begin position="168"/>
        <end position="190"/>
    </location>
</feature>
<dbReference type="PANTHER" id="PTHR22750">
    <property type="entry name" value="G-PROTEIN COUPLED RECEPTOR"/>
    <property type="match status" value="1"/>
</dbReference>
<evidence type="ECO:0000256" key="5">
    <source>
        <dbReference type="ARBA" id="ARBA00023136"/>
    </source>
</evidence>
<dbReference type="Proteomes" id="UP000515135">
    <property type="component" value="Unplaced"/>
</dbReference>
<dbReference type="AlphaFoldDB" id="A0A6P5AL46"/>
<keyword evidence="2" id="KW-1003">Cell membrane</keyword>
<evidence type="ECO:0000256" key="2">
    <source>
        <dbReference type="ARBA" id="ARBA00022475"/>
    </source>
</evidence>
<evidence type="ECO:0000313" key="10">
    <source>
        <dbReference type="RefSeq" id="XP_019643807.1"/>
    </source>
</evidence>
<dbReference type="Pfam" id="PF00001">
    <property type="entry name" value="7tm_1"/>
    <property type="match status" value="1"/>
</dbReference>